<evidence type="ECO:0000313" key="1">
    <source>
        <dbReference type="EMBL" id="THD66679.1"/>
    </source>
</evidence>
<dbReference type="EMBL" id="SSMC01000003">
    <property type="protein sequence ID" value="THD66679.1"/>
    <property type="molecule type" value="Genomic_DNA"/>
</dbReference>
<protein>
    <submittedName>
        <fullName evidence="1">Uncharacterized protein</fullName>
    </submittedName>
</protein>
<comment type="caution">
    <text evidence="1">The sequence shown here is derived from an EMBL/GenBank/DDBJ whole genome shotgun (WGS) entry which is preliminary data.</text>
</comment>
<dbReference type="Proteomes" id="UP000305939">
    <property type="component" value="Unassembled WGS sequence"/>
</dbReference>
<dbReference type="AlphaFoldDB" id="A0A4S3LYL1"/>
<gene>
    <name evidence="1" type="ORF">E7Z59_12910</name>
</gene>
<accession>A0A4S3LYL1</accession>
<dbReference type="OrthoDB" id="1466422at2"/>
<name>A0A4S3LYL1_9FLAO</name>
<reference evidence="1 2" key="1">
    <citation type="submission" date="2019-04" db="EMBL/GenBank/DDBJ databases">
        <title>Draft genome sequence of Robertkochia marina CC-AMO-30D.</title>
        <authorList>
            <person name="Hameed A."/>
            <person name="Lin S.-Y."/>
            <person name="Shahina M."/>
            <person name="Lai W.-A."/>
            <person name="Young C.-C."/>
        </authorList>
    </citation>
    <scope>NUCLEOTIDE SEQUENCE [LARGE SCALE GENOMIC DNA]</scope>
    <source>
        <strain evidence="1 2">CC-AMO-30D</strain>
    </source>
</reference>
<evidence type="ECO:0000313" key="2">
    <source>
        <dbReference type="Proteomes" id="UP000305939"/>
    </source>
</evidence>
<dbReference type="RefSeq" id="WP_136336749.1">
    <property type="nucleotide sequence ID" value="NZ_QXMP01000003.1"/>
</dbReference>
<sequence length="215" mass="25029">MKTAIQIVLWALSIFFAYQIYNSVMEPIKFDKVKKQRYMATIEKLKSIRDAQEAHRSIHNKYAPNFENLISFIDTAQFVILEKRDSSFMRYNRTYRIDMPVDTIVVDTLGFRAVKDSLFKSRNYKELASVPYAQNDAKFEMKTDILDKNGYQAPVFEAKVPKNVLLYDQPEYLVEQENTMIDVEEVNGSEIKVGSLTDVSTSGNWPPFYDTKKDQ</sequence>
<organism evidence="1 2">
    <name type="scientific">Robertkochia marina</name>
    <dbReference type="NCBI Taxonomy" id="1227945"/>
    <lineage>
        <taxon>Bacteria</taxon>
        <taxon>Pseudomonadati</taxon>
        <taxon>Bacteroidota</taxon>
        <taxon>Flavobacteriia</taxon>
        <taxon>Flavobacteriales</taxon>
        <taxon>Flavobacteriaceae</taxon>
        <taxon>Robertkochia</taxon>
    </lineage>
</organism>
<proteinExistence type="predicted"/>
<keyword evidence="2" id="KW-1185">Reference proteome</keyword>